<dbReference type="SUPFAM" id="SSF81452">
    <property type="entry name" value="Cytochrome c oxidase subunit III-like"/>
    <property type="match status" value="1"/>
</dbReference>
<dbReference type="Proteomes" id="UP001474120">
    <property type="component" value="Unassembled WGS sequence"/>
</dbReference>
<evidence type="ECO:0000259" key="9">
    <source>
        <dbReference type="PROSITE" id="PS50253"/>
    </source>
</evidence>
<keyword evidence="5 8" id="KW-1133">Transmembrane helix</keyword>
<evidence type="ECO:0000256" key="7">
    <source>
        <dbReference type="RuleBase" id="RU003376"/>
    </source>
</evidence>
<reference evidence="10 11" key="1">
    <citation type="submission" date="2024-04" db="EMBL/GenBank/DDBJ databases">
        <title>whole genome sequencing of Lutimonas vermicola strain IMCC1616.</title>
        <authorList>
            <person name="Bae S.S."/>
        </authorList>
    </citation>
    <scope>NUCLEOTIDE SEQUENCE [LARGE SCALE GENOMIC DNA]</scope>
    <source>
        <strain evidence="10 11">IMCC1616</strain>
    </source>
</reference>
<dbReference type="EMBL" id="JBCDNA010000003">
    <property type="protein sequence ID" value="MEL4457224.1"/>
    <property type="molecule type" value="Genomic_DNA"/>
</dbReference>
<feature type="transmembrane region" description="Helical" evidence="8">
    <location>
        <begin position="46"/>
        <end position="67"/>
    </location>
</feature>
<keyword evidence="11" id="KW-1185">Reference proteome</keyword>
<evidence type="ECO:0000256" key="4">
    <source>
        <dbReference type="ARBA" id="ARBA00022692"/>
    </source>
</evidence>
<comment type="caution">
    <text evidence="10">The sequence shown here is derived from an EMBL/GenBank/DDBJ whole genome shotgun (WGS) entry which is preliminary data.</text>
</comment>
<comment type="similarity">
    <text evidence="2 7">Belongs to the cytochrome c oxidase subunit 3 family.</text>
</comment>
<dbReference type="InterPro" id="IPR000298">
    <property type="entry name" value="Cyt_c_oxidase-like_su3"/>
</dbReference>
<dbReference type="RefSeq" id="WP_342161386.1">
    <property type="nucleotide sequence ID" value="NZ_JBCDNA010000003.1"/>
</dbReference>
<accession>A0ABU9L4A7</accession>
<keyword evidence="4 7" id="KW-0812">Transmembrane</keyword>
<dbReference type="PANTHER" id="PTHR11403:SF2">
    <property type="entry name" value="CYTOCHROME BO(3) UBIQUINOL OXIDASE SUBUNIT 3"/>
    <property type="match status" value="1"/>
</dbReference>
<comment type="subcellular location">
    <subcellularLocation>
        <location evidence="1 7">Cell membrane</location>
        <topology evidence="1 7">Multi-pass membrane protein</topology>
    </subcellularLocation>
</comment>
<evidence type="ECO:0000256" key="1">
    <source>
        <dbReference type="ARBA" id="ARBA00004651"/>
    </source>
</evidence>
<organism evidence="10 11">
    <name type="scientific">Lutimonas vermicola</name>
    <dbReference type="NCBI Taxonomy" id="414288"/>
    <lineage>
        <taxon>Bacteria</taxon>
        <taxon>Pseudomonadati</taxon>
        <taxon>Bacteroidota</taxon>
        <taxon>Flavobacteriia</taxon>
        <taxon>Flavobacteriales</taxon>
        <taxon>Flavobacteriaceae</taxon>
        <taxon>Lutimonas</taxon>
    </lineage>
</organism>
<evidence type="ECO:0000313" key="11">
    <source>
        <dbReference type="Proteomes" id="UP001474120"/>
    </source>
</evidence>
<evidence type="ECO:0000256" key="8">
    <source>
        <dbReference type="SAM" id="Phobius"/>
    </source>
</evidence>
<evidence type="ECO:0000256" key="6">
    <source>
        <dbReference type="ARBA" id="ARBA00023136"/>
    </source>
</evidence>
<dbReference type="Gene3D" id="1.20.120.80">
    <property type="entry name" value="Cytochrome c oxidase, subunit III, four-helix bundle"/>
    <property type="match status" value="1"/>
</dbReference>
<evidence type="ECO:0000256" key="5">
    <source>
        <dbReference type="ARBA" id="ARBA00022989"/>
    </source>
</evidence>
<evidence type="ECO:0000256" key="3">
    <source>
        <dbReference type="ARBA" id="ARBA00022475"/>
    </source>
</evidence>
<proteinExistence type="inferred from homology"/>
<dbReference type="PANTHER" id="PTHR11403">
    <property type="entry name" value="CYTOCHROME C OXIDASE SUBUNIT III"/>
    <property type="match status" value="1"/>
</dbReference>
<evidence type="ECO:0000313" key="10">
    <source>
        <dbReference type="EMBL" id="MEL4457224.1"/>
    </source>
</evidence>
<dbReference type="Pfam" id="PF00510">
    <property type="entry name" value="COX3"/>
    <property type="match status" value="1"/>
</dbReference>
<sequence>MEQKTKEKAYKQMLWISMISMTMMFAGLTSAYVVSKAREDWVSFELPSAFYISTLFILMSSLSLFLAKKTLYNGDQGKTTSLLALTLLLGIGFVFYQFNGFNQLIEAGLYTTGPQSNVASSFLYVITGAHLLHIFVGIIVLSRMLYRNMTGKYTVQDHLGFSLGSIFWHFVDALWIYLFIFFYFIR</sequence>
<feature type="transmembrane region" description="Helical" evidence="8">
    <location>
        <begin position="161"/>
        <end position="185"/>
    </location>
</feature>
<feature type="domain" description="Heme-copper oxidase subunit III family profile" evidence="9">
    <location>
        <begin position="1"/>
        <end position="186"/>
    </location>
</feature>
<dbReference type="InterPro" id="IPR024791">
    <property type="entry name" value="Cyt_c/ubiquinol_Oxase_su3"/>
</dbReference>
<evidence type="ECO:0000256" key="2">
    <source>
        <dbReference type="ARBA" id="ARBA00010581"/>
    </source>
</evidence>
<keyword evidence="6 8" id="KW-0472">Membrane</keyword>
<feature type="transmembrane region" description="Helical" evidence="8">
    <location>
        <begin position="12"/>
        <end position="34"/>
    </location>
</feature>
<protein>
    <submittedName>
        <fullName evidence="10">Cytochrome c oxidase subunit 3</fullName>
    </submittedName>
</protein>
<feature type="transmembrane region" description="Helical" evidence="8">
    <location>
        <begin position="118"/>
        <end position="141"/>
    </location>
</feature>
<dbReference type="InterPro" id="IPR035973">
    <property type="entry name" value="Cyt_c_oxidase_su3-like_sf"/>
</dbReference>
<gene>
    <name evidence="10" type="ORF">AABB81_15060</name>
</gene>
<keyword evidence="3" id="KW-1003">Cell membrane</keyword>
<dbReference type="InterPro" id="IPR013833">
    <property type="entry name" value="Cyt_c_oxidase_su3_a-hlx"/>
</dbReference>
<feature type="transmembrane region" description="Helical" evidence="8">
    <location>
        <begin position="79"/>
        <end position="98"/>
    </location>
</feature>
<name>A0ABU9L4A7_9FLAO</name>
<dbReference type="PROSITE" id="PS50253">
    <property type="entry name" value="COX3"/>
    <property type="match status" value="1"/>
</dbReference>